<proteinExistence type="predicted"/>
<keyword evidence="2" id="KW-1185">Reference proteome</keyword>
<dbReference type="SUPFAM" id="SSF89623">
    <property type="entry name" value="Ribose/Galactose isomerase RpiB/AlsB"/>
    <property type="match status" value="1"/>
</dbReference>
<comment type="caution">
    <text evidence="1">The sequence shown here is derived from an EMBL/GenBank/DDBJ whole genome shotgun (WGS) entry which is preliminary data.</text>
</comment>
<dbReference type="STRING" id="3750.A0A498JXF0"/>
<dbReference type="GO" id="GO:0005975">
    <property type="term" value="P:carbohydrate metabolic process"/>
    <property type="evidence" value="ECO:0007669"/>
    <property type="project" value="InterPro"/>
</dbReference>
<dbReference type="EMBL" id="RDQH01000331">
    <property type="protein sequence ID" value="RXH98454.1"/>
    <property type="molecule type" value="Genomic_DNA"/>
</dbReference>
<organism evidence="1 2">
    <name type="scientific">Malus domestica</name>
    <name type="common">Apple</name>
    <name type="synonym">Pyrus malus</name>
    <dbReference type="NCBI Taxonomy" id="3750"/>
    <lineage>
        <taxon>Eukaryota</taxon>
        <taxon>Viridiplantae</taxon>
        <taxon>Streptophyta</taxon>
        <taxon>Embryophyta</taxon>
        <taxon>Tracheophyta</taxon>
        <taxon>Spermatophyta</taxon>
        <taxon>Magnoliopsida</taxon>
        <taxon>eudicotyledons</taxon>
        <taxon>Gunneridae</taxon>
        <taxon>Pentapetalae</taxon>
        <taxon>rosids</taxon>
        <taxon>fabids</taxon>
        <taxon>Rosales</taxon>
        <taxon>Rosaceae</taxon>
        <taxon>Amygdaloideae</taxon>
        <taxon>Maleae</taxon>
        <taxon>Malus</taxon>
    </lineage>
</organism>
<evidence type="ECO:0000313" key="2">
    <source>
        <dbReference type="Proteomes" id="UP000290289"/>
    </source>
</evidence>
<protein>
    <submittedName>
        <fullName evidence="1">Uncharacterized protein</fullName>
    </submittedName>
</protein>
<dbReference type="AlphaFoldDB" id="A0A498JXF0"/>
<reference evidence="1 2" key="1">
    <citation type="submission" date="2018-10" db="EMBL/GenBank/DDBJ databases">
        <title>A high-quality apple genome assembly.</title>
        <authorList>
            <person name="Hu J."/>
        </authorList>
    </citation>
    <scope>NUCLEOTIDE SEQUENCE [LARGE SCALE GENOMIC DNA]</scope>
    <source>
        <strain evidence="2">cv. HFTH1</strain>
        <tissue evidence="1">Young leaf</tissue>
    </source>
</reference>
<accession>A0A498JXF0</accession>
<evidence type="ECO:0000313" key="1">
    <source>
        <dbReference type="EMBL" id="RXH98454.1"/>
    </source>
</evidence>
<name>A0A498JXF0_MALDO</name>
<dbReference type="GO" id="GO:0016853">
    <property type="term" value="F:isomerase activity"/>
    <property type="evidence" value="ECO:0007669"/>
    <property type="project" value="InterPro"/>
</dbReference>
<sequence length="59" mass="6607">MFANKFPGKFATTYFTPSDSQNSRFTNNSNVLTDSVVEILDTWLNIPFKSPCLASDSKL</sequence>
<dbReference type="Proteomes" id="UP000290289">
    <property type="component" value="Chromosome 5"/>
</dbReference>
<dbReference type="InterPro" id="IPR036569">
    <property type="entry name" value="RpiB_LacA_LacB_sf"/>
</dbReference>
<gene>
    <name evidence="1" type="ORF">DVH24_010779</name>
</gene>
<dbReference type="Gene3D" id="3.40.1400.10">
    <property type="entry name" value="Sugar-phosphate isomerase, RpiB/LacA/LacB"/>
    <property type="match status" value="1"/>
</dbReference>